<gene>
    <name evidence="1" type="ORF">CRV2_00005178</name>
</gene>
<dbReference type="Proteomes" id="UP000836387">
    <property type="component" value="Unassembled WGS sequence"/>
</dbReference>
<reference evidence="1" key="2">
    <citation type="submission" date="2021-10" db="EMBL/GenBank/DDBJ databases">
        <authorList>
            <person name="Piombo E."/>
        </authorList>
    </citation>
    <scope>NUCLEOTIDE SEQUENCE</scope>
</reference>
<sequence>MSSSAMDASLRQSKPHLTGLLDLPNELLTGIASLVDHGLIPSLRLVCRQLDPIASPFLIHTISVGQTQESLDRVQGILEKPHIASGVRGITVTLAHRFSPLVQDKSLFTQVLEDCMLHRDYHRCSEREPSESASEYRLRTLPERRELFMRSEDEEHGWQEKWPQMRVDETRPNDAMEKYERLIQSAYEMYKKEYHEASRIASEQSLVRALVKLVSFTERPVTLKFETVLDSQLRTGAPSPEAMFLYFMSNIPCLFSLQEKYRKAVEDDMVLQDAIIWDLPITLHKAGRILHTFVLDNVLKIMGDAVLFADALSPSNNKLNELRQALQNLNELDIKGMMHMNMGLGETSDLNHVGEPPAERLMFGDLLLVLGNLGRSTKAQCNFE</sequence>
<keyword evidence="2" id="KW-1185">Reference proteome</keyword>
<dbReference type="EMBL" id="CADEHS020000010">
    <property type="protein sequence ID" value="CAG9946297.1"/>
    <property type="molecule type" value="Genomic_DNA"/>
</dbReference>
<evidence type="ECO:0000313" key="1">
    <source>
        <dbReference type="EMBL" id="CAG9946297.1"/>
    </source>
</evidence>
<comment type="caution">
    <text evidence="1">The sequence shown here is derived from an EMBL/GenBank/DDBJ whole genome shotgun (WGS) entry which is preliminary data.</text>
</comment>
<proteinExistence type="predicted"/>
<reference evidence="1" key="1">
    <citation type="submission" date="2020-04" db="EMBL/GenBank/DDBJ databases">
        <authorList>
            <person name="Broberg M."/>
        </authorList>
    </citation>
    <scope>NUCLEOTIDE SEQUENCE</scope>
</reference>
<name>A0ACA9U0S7_BIOOC</name>
<protein>
    <submittedName>
        <fullName evidence="1">Uncharacterized protein</fullName>
    </submittedName>
</protein>
<organism evidence="1 2">
    <name type="scientific">Clonostachys rosea f. rosea IK726</name>
    <dbReference type="NCBI Taxonomy" id="1349383"/>
    <lineage>
        <taxon>Eukaryota</taxon>
        <taxon>Fungi</taxon>
        <taxon>Dikarya</taxon>
        <taxon>Ascomycota</taxon>
        <taxon>Pezizomycotina</taxon>
        <taxon>Sordariomycetes</taxon>
        <taxon>Hypocreomycetidae</taxon>
        <taxon>Hypocreales</taxon>
        <taxon>Bionectriaceae</taxon>
        <taxon>Clonostachys</taxon>
    </lineage>
</organism>
<accession>A0ACA9U0S7</accession>
<evidence type="ECO:0000313" key="2">
    <source>
        <dbReference type="Proteomes" id="UP000836387"/>
    </source>
</evidence>